<dbReference type="SUPFAM" id="SSF52218">
    <property type="entry name" value="Flavoproteins"/>
    <property type="match status" value="1"/>
</dbReference>
<sequence length="149" mass="15661">MNIAIFFGTETGNAEMLAEDIATELEDQHETSVANLADTAPDALLTEGLNVIVCSSYDDGDFPASAKPFVEKVQAAKPDLTGVRFAIFGLGDSEYADTYGFGSMKVAELLVAHGAEALGDRPVHDAAGDALPEDMALPWLEEIIGGLDA</sequence>
<dbReference type="PANTHER" id="PTHR19384">
    <property type="entry name" value="NITRIC OXIDE SYNTHASE-RELATED"/>
    <property type="match status" value="1"/>
</dbReference>
<dbReference type="GO" id="GO:0050660">
    <property type="term" value="F:flavin adenine dinucleotide binding"/>
    <property type="evidence" value="ECO:0007669"/>
    <property type="project" value="TreeGrafter"/>
</dbReference>
<evidence type="ECO:0000256" key="3">
    <source>
        <dbReference type="ARBA" id="ARBA00022982"/>
    </source>
</evidence>
<dbReference type="Proteomes" id="UP000231702">
    <property type="component" value="Unassembled WGS sequence"/>
</dbReference>
<dbReference type="PANTHER" id="PTHR19384:SF109">
    <property type="entry name" value="SULFITE REDUCTASE [NADPH] FLAVOPROTEIN COMPONENT"/>
    <property type="match status" value="1"/>
</dbReference>
<dbReference type="Gene3D" id="3.40.50.360">
    <property type="match status" value="1"/>
</dbReference>
<reference evidence="5 8" key="2">
    <citation type="journal article" date="2018" name="Int. J. Syst. Evol. Microbiol.">
        <title>Pseudooceanicola lipolyticus sp. nov., a marine alphaproteobacterium, reclassification of Oceanicola flagellatus as Pseudooceanicola flagellatus comb. nov. and emended description of the genus Pseudooceanicola.</title>
        <authorList>
            <person name="Huang M.-M."/>
            <person name="Guo L.-L."/>
            <person name="Wu Y.-H."/>
            <person name="Lai Q.-L."/>
            <person name="Shao Z.-Z."/>
            <person name="Wang C.-S."/>
            <person name="Wu M."/>
            <person name="Xu X.-W."/>
        </authorList>
    </citation>
    <scope>NUCLEOTIDE SEQUENCE [LARGE SCALE GENOMIC DNA]</scope>
    <source>
        <strain evidence="5 8">Ar-45</strain>
    </source>
</reference>
<dbReference type="InterPro" id="IPR029039">
    <property type="entry name" value="Flavoprotein-like_sf"/>
</dbReference>
<dbReference type="InterPro" id="IPR008254">
    <property type="entry name" value="Flavodoxin/NO_synth"/>
</dbReference>
<keyword evidence="3" id="KW-0813">Transport</keyword>
<dbReference type="GO" id="GO:0005829">
    <property type="term" value="C:cytosol"/>
    <property type="evidence" value="ECO:0007669"/>
    <property type="project" value="TreeGrafter"/>
</dbReference>
<dbReference type="Proteomes" id="UP000231655">
    <property type="component" value="Unassembled WGS sequence"/>
</dbReference>
<name>A0A285IX69_9RHOB</name>
<dbReference type="GO" id="GO:0010181">
    <property type="term" value="F:FMN binding"/>
    <property type="evidence" value="ECO:0007669"/>
    <property type="project" value="InterPro"/>
</dbReference>
<gene>
    <name evidence="5" type="ORF">CVM39_03095</name>
    <name evidence="6" type="ORF">SAMN06297129_2150</name>
</gene>
<evidence type="ECO:0000256" key="1">
    <source>
        <dbReference type="ARBA" id="ARBA00022630"/>
    </source>
</evidence>
<feature type="domain" description="Flavodoxin-like" evidence="4">
    <location>
        <begin position="3"/>
        <end position="144"/>
    </location>
</feature>
<dbReference type="PRINTS" id="PR00369">
    <property type="entry name" value="FLAVODOXIN"/>
</dbReference>
<proteinExistence type="predicted"/>
<reference evidence="6 7" key="1">
    <citation type="submission" date="2017-09" db="EMBL/GenBank/DDBJ databases">
        <authorList>
            <person name="Ehlers B."/>
            <person name="Leendertz F.H."/>
        </authorList>
    </citation>
    <scope>NUCLEOTIDE SEQUENCE [LARGE SCALE GENOMIC DNA]</scope>
    <source>
        <strain evidence="6 7">CGMCC 1.12662</strain>
    </source>
</reference>
<dbReference type="GO" id="GO:0004783">
    <property type="term" value="F:sulfite reductase (NADPH) activity"/>
    <property type="evidence" value="ECO:0007669"/>
    <property type="project" value="TreeGrafter"/>
</dbReference>
<evidence type="ECO:0000313" key="7">
    <source>
        <dbReference type="Proteomes" id="UP000231655"/>
    </source>
</evidence>
<keyword evidence="1" id="KW-0285">Flavoprotein</keyword>
<evidence type="ECO:0000259" key="4">
    <source>
        <dbReference type="PROSITE" id="PS50902"/>
    </source>
</evidence>
<keyword evidence="3" id="KW-0249">Electron transport</keyword>
<evidence type="ECO:0000313" key="8">
    <source>
        <dbReference type="Proteomes" id="UP000231702"/>
    </source>
</evidence>
<dbReference type="AlphaFoldDB" id="A0A285IX69"/>
<dbReference type="OrthoDB" id="9816402at2"/>
<dbReference type="InterPro" id="IPR001094">
    <property type="entry name" value="Flavdoxin-like"/>
</dbReference>
<accession>A0A285IX69</accession>
<dbReference type="RefSeq" id="WP_097145863.1">
    <property type="nucleotide sequence ID" value="NZ_OBEA01000003.1"/>
</dbReference>
<dbReference type="EMBL" id="PGTD01000007">
    <property type="protein sequence ID" value="PJE32089.1"/>
    <property type="molecule type" value="Genomic_DNA"/>
</dbReference>
<protein>
    <submittedName>
        <fullName evidence="6">MioC protein</fullName>
    </submittedName>
    <submittedName>
        <fullName evidence="5">Nitric oxide synthase</fullName>
    </submittedName>
</protein>
<dbReference type="EMBL" id="OBEA01000003">
    <property type="protein sequence ID" value="SNY51511.1"/>
    <property type="molecule type" value="Genomic_DNA"/>
</dbReference>
<evidence type="ECO:0000256" key="2">
    <source>
        <dbReference type="ARBA" id="ARBA00022643"/>
    </source>
</evidence>
<keyword evidence="2" id="KW-0288">FMN</keyword>
<organism evidence="6 7">
    <name type="scientific">Pseudooceanicola antarcticus</name>
    <dbReference type="NCBI Taxonomy" id="1247613"/>
    <lineage>
        <taxon>Bacteria</taxon>
        <taxon>Pseudomonadati</taxon>
        <taxon>Pseudomonadota</taxon>
        <taxon>Alphaproteobacteria</taxon>
        <taxon>Rhodobacterales</taxon>
        <taxon>Paracoccaceae</taxon>
        <taxon>Pseudooceanicola</taxon>
    </lineage>
</organism>
<dbReference type="PROSITE" id="PS50902">
    <property type="entry name" value="FLAVODOXIN_LIKE"/>
    <property type="match status" value="1"/>
</dbReference>
<evidence type="ECO:0000313" key="6">
    <source>
        <dbReference type="EMBL" id="SNY51511.1"/>
    </source>
</evidence>
<dbReference type="Pfam" id="PF00258">
    <property type="entry name" value="Flavodoxin_1"/>
    <property type="match status" value="1"/>
</dbReference>
<evidence type="ECO:0000313" key="5">
    <source>
        <dbReference type="EMBL" id="PJE32089.1"/>
    </source>
</evidence>
<keyword evidence="8" id="KW-1185">Reference proteome</keyword>